<dbReference type="GO" id="GO:0006508">
    <property type="term" value="P:proteolysis"/>
    <property type="evidence" value="ECO:0007669"/>
    <property type="project" value="UniProtKB-KW"/>
</dbReference>
<feature type="compositionally biased region" description="Basic and acidic residues" evidence="12">
    <location>
        <begin position="231"/>
        <end position="240"/>
    </location>
</feature>
<keyword evidence="13" id="KW-1133">Transmembrane helix</keyword>
<protein>
    <recommendedName>
        <fullName evidence="3">ubiquitinyl hydrolase 1</fullName>
        <ecNumber evidence="3">3.4.19.12</ecNumber>
    </recommendedName>
</protein>
<proteinExistence type="inferred from homology"/>
<feature type="compositionally biased region" description="Basic and acidic residues" evidence="12">
    <location>
        <begin position="1055"/>
        <end position="1064"/>
    </location>
</feature>
<reference evidence="16 17" key="1">
    <citation type="submission" date="2024-03" db="EMBL/GenBank/DDBJ databases">
        <authorList>
            <person name="Martinez-Hernandez J."/>
        </authorList>
    </citation>
    <scope>NUCLEOTIDE SEQUENCE [LARGE SCALE GENOMIC DNA]</scope>
</reference>
<evidence type="ECO:0000313" key="17">
    <source>
        <dbReference type="Proteomes" id="UP001497480"/>
    </source>
</evidence>
<dbReference type="FunFam" id="3.90.70.10:FF:000026">
    <property type="entry name" value="Ubiquitin carboxyl-terminal hydrolase 15"/>
    <property type="match status" value="1"/>
</dbReference>
<accession>A0AAV1XEC2</accession>
<evidence type="ECO:0000256" key="3">
    <source>
        <dbReference type="ARBA" id="ARBA00012759"/>
    </source>
</evidence>
<evidence type="ECO:0000256" key="2">
    <source>
        <dbReference type="ARBA" id="ARBA00009085"/>
    </source>
</evidence>
<feature type="compositionally biased region" description="Low complexity" evidence="12">
    <location>
        <begin position="1042"/>
        <end position="1052"/>
    </location>
</feature>
<dbReference type="GO" id="GO:0005829">
    <property type="term" value="C:cytosol"/>
    <property type="evidence" value="ECO:0007669"/>
    <property type="project" value="TreeGrafter"/>
</dbReference>
<dbReference type="GO" id="GO:0008270">
    <property type="term" value="F:zinc ion binding"/>
    <property type="evidence" value="ECO:0007669"/>
    <property type="project" value="UniProtKB-KW"/>
</dbReference>
<dbReference type="SUPFAM" id="SSF144232">
    <property type="entry name" value="HIT/MYND zinc finger-like"/>
    <property type="match status" value="1"/>
</dbReference>
<evidence type="ECO:0000256" key="12">
    <source>
        <dbReference type="SAM" id="MobiDB-lite"/>
    </source>
</evidence>
<dbReference type="Pfam" id="PF00443">
    <property type="entry name" value="UCH"/>
    <property type="match status" value="1"/>
</dbReference>
<keyword evidence="6 11" id="KW-0863">Zinc-finger</keyword>
<feature type="region of interest" description="Disordered" evidence="12">
    <location>
        <begin position="1036"/>
        <end position="1083"/>
    </location>
</feature>
<dbReference type="PROSITE" id="PS50865">
    <property type="entry name" value="ZF_MYND_2"/>
    <property type="match status" value="1"/>
</dbReference>
<evidence type="ECO:0000256" key="7">
    <source>
        <dbReference type="ARBA" id="ARBA00022786"/>
    </source>
</evidence>
<evidence type="ECO:0000256" key="9">
    <source>
        <dbReference type="ARBA" id="ARBA00022807"/>
    </source>
</evidence>
<evidence type="ECO:0000256" key="1">
    <source>
        <dbReference type="ARBA" id="ARBA00000707"/>
    </source>
</evidence>
<feature type="domain" description="MYND-type" evidence="15">
    <location>
        <begin position="82"/>
        <end position="119"/>
    </location>
</feature>
<sequence>MRVTGDLGFSSLVLVVVVCVVVPAVIGFVIRLKWQFAVARKEEINRLLILAAEETARAEREASYSYLYSTAAVYITSKINQCAVCYFPATARCAKCKSVRYCSFECQTVHWRQGHKLECRPPISNDLNDDVVSDIRKKVAEQDYTDVPGEKFETEGTQNKTSLEKSVFLDTSASSKVSYKKEYLRVEHLAEENITDSNSELSSNLFSGFSASTSATESSDDASVCESIISNEHDRSEGHISADSSDEIPETTSIDNSVGAVMPSSPKFPCLVESVGGFSKMTKSNQVMPGFCEEQSELATNDTLVLGSGMWNGTEIEPSKMATGFWDKTLDSRVIKDKTNNYPSPSHSDESTGGKKSDSETSLRFSYNTMPPLHVRGTEAKGSVSDAFPNSFGDNLACPESTSSENYSIDSSKMRNTPFLRSKDSNVMSYNTASGSESDQLESKEISGPPLSGFSLQSSSVSKDSGCVDALSIHNLHSASSMASNHLVDKHGSTLKSAEIRCLARELSNTSLTSRSEGHSVSSTKGGNNVIQSGNVTSSHVAVCSEDSKSGLKTSVLKVVDQLRGSNLSKHFPLASGKDTNGRYADKGLFPYELFVKLYNSNKVELPPFGLINCGNSCYANAVLQCLAFTPPLTAYFLQGLHSKTCTNKKWCFTCEFESLIWKSKGSKSPLSPIGILSQLQNIGSQLGNGREEDAHEFLRHSIDTMQSVCLMEAWANASGSLEEETTLMGLTFGGYLRSKIKCMKCGGKSERQERMMDLTVEIGGEIATLEEALLRFTSTESLDGENKYHCVRCKSYEKAKKKLTVSEAPNVLTIALKRFQSGKFGKLNKPIRFPEILDMAPFMNGTSDKSPIYRLYGVVVHLDIMNAAFSGHYVCYVKNIQNKWFKIDDSVVIPVELERVLTKGAYMLFYARCSPRAPRLIRSMIVSPDSKSKVNGKTLTVKPRHIPTNFSAAEYNSSSISPDGSPTLDSFYSKFHHLRRILEEDSSSDNSSLLSSNSDEGSCSTDSTRDSTSTDDFSHYIFGDSGNGWSTTWRNSDSEFSPTRSSSLNSRHSPRSDVDRHDSVSPTANRLQIPTGSGGGVSLLHRHFTA</sequence>
<keyword evidence="4" id="KW-0645">Protease</keyword>
<feature type="compositionally biased region" description="Low complexity" evidence="12">
    <location>
        <begin position="989"/>
        <end position="1016"/>
    </location>
</feature>
<dbReference type="SUPFAM" id="SSF54001">
    <property type="entry name" value="Cysteine proteinases"/>
    <property type="match status" value="1"/>
</dbReference>
<feature type="compositionally biased region" description="Polar residues" evidence="12">
    <location>
        <begin position="427"/>
        <end position="438"/>
    </location>
</feature>
<dbReference type="FunFam" id="6.10.140.2220:FF:000006">
    <property type="entry name" value="Ubiquitin carboxyl-terminal hydrolase 15"/>
    <property type="match status" value="1"/>
</dbReference>
<dbReference type="Pfam" id="PF01753">
    <property type="entry name" value="zf-MYND"/>
    <property type="match status" value="1"/>
</dbReference>
<dbReference type="PROSITE" id="PS00972">
    <property type="entry name" value="USP_1"/>
    <property type="match status" value="1"/>
</dbReference>
<comment type="similarity">
    <text evidence="2">Belongs to the peptidase C19 family.</text>
</comment>
<evidence type="ECO:0000256" key="8">
    <source>
        <dbReference type="ARBA" id="ARBA00022801"/>
    </source>
</evidence>
<dbReference type="InterPro" id="IPR002893">
    <property type="entry name" value="Znf_MYND"/>
</dbReference>
<comment type="caution">
    <text evidence="16">The sequence shown here is derived from an EMBL/GenBank/DDBJ whole genome shotgun (WGS) entry which is preliminary data.</text>
</comment>
<dbReference type="GO" id="GO:0005634">
    <property type="term" value="C:nucleus"/>
    <property type="evidence" value="ECO:0007669"/>
    <property type="project" value="TreeGrafter"/>
</dbReference>
<feature type="region of interest" description="Disordered" evidence="12">
    <location>
        <begin position="336"/>
        <end position="363"/>
    </location>
</feature>
<feature type="transmembrane region" description="Helical" evidence="13">
    <location>
        <begin position="12"/>
        <end position="34"/>
    </location>
</feature>
<feature type="compositionally biased region" description="Basic and acidic residues" evidence="12">
    <location>
        <begin position="347"/>
        <end position="361"/>
    </location>
</feature>
<evidence type="ECO:0000259" key="15">
    <source>
        <dbReference type="PROSITE" id="PS50865"/>
    </source>
</evidence>
<dbReference type="GO" id="GO:0016579">
    <property type="term" value="P:protein deubiquitination"/>
    <property type="evidence" value="ECO:0007669"/>
    <property type="project" value="InterPro"/>
</dbReference>
<evidence type="ECO:0000313" key="16">
    <source>
        <dbReference type="EMBL" id="CAL0319303.1"/>
    </source>
</evidence>
<feature type="compositionally biased region" description="Low complexity" evidence="12">
    <location>
        <begin position="447"/>
        <end position="457"/>
    </location>
</feature>
<dbReference type="Gene3D" id="6.10.140.2220">
    <property type="match status" value="1"/>
</dbReference>
<dbReference type="AlphaFoldDB" id="A0AAV1XEC2"/>
<dbReference type="Proteomes" id="UP001497480">
    <property type="component" value="Unassembled WGS sequence"/>
</dbReference>
<keyword evidence="10" id="KW-0862">Zinc</keyword>
<dbReference type="PANTHER" id="PTHR24006:SF874">
    <property type="entry name" value="UBIQUITIN CARBOXYL-TERMINAL HYDROLASE 16"/>
    <property type="match status" value="1"/>
</dbReference>
<keyword evidence="5" id="KW-0479">Metal-binding</keyword>
<evidence type="ECO:0000256" key="13">
    <source>
        <dbReference type="SAM" id="Phobius"/>
    </source>
</evidence>
<feature type="region of interest" description="Disordered" evidence="12">
    <location>
        <begin position="230"/>
        <end position="250"/>
    </location>
</feature>
<dbReference type="Gene3D" id="3.90.70.10">
    <property type="entry name" value="Cysteine proteinases"/>
    <property type="match status" value="1"/>
</dbReference>
<dbReference type="PROSITE" id="PS01360">
    <property type="entry name" value="ZF_MYND_1"/>
    <property type="match status" value="1"/>
</dbReference>
<feature type="compositionally biased region" description="Polar residues" evidence="12">
    <location>
        <begin position="1065"/>
        <end position="1076"/>
    </location>
</feature>
<dbReference type="InterPro" id="IPR038765">
    <property type="entry name" value="Papain-like_cys_pep_sf"/>
</dbReference>
<evidence type="ECO:0000256" key="6">
    <source>
        <dbReference type="ARBA" id="ARBA00022771"/>
    </source>
</evidence>
<keyword evidence="9" id="KW-0788">Thiol protease</keyword>
<dbReference type="InterPro" id="IPR028889">
    <property type="entry name" value="USP"/>
</dbReference>
<evidence type="ECO:0000256" key="10">
    <source>
        <dbReference type="ARBA" id="ARBA00022833"/>
    </source>
</evidence>
<dbReference type="InterPro" id="IPR001394">
    <property type="entry name" value="Peptidase_C19_UCH"/>
</dbReference>
<feature type="region of interest" description="Disordered" evidence="12">
    <location>
        <begin position="987"/>
        <end position="1017"/>
    </location>
</feature>
<dbReference type="PANTHER" id="PTHR24006">
    <property type="entry name" value="UBIQUITIN CARBOXYL-TERMINAL HYDROLASE"/>
    <property type="match status" value="1"/>
</dbReference>
<feature type="domain" description="USP" evidence="14">
    <location>
        <begin position="609"/>
        <end position="914"/>
    </location>
</feature>
<keyword evidence="13" id="KW-0472">Membrane</keyword>
<evidence type="ECO:0000256" key="11">
    <source>
        <dbReference type="PROSITE-ProRule" id="PRU00134"/>
    </source>
</evidence>
<evidence type="ECO:0000256" key="5">
    <source>
        <dbReference type="ARBA" id="ARBA00022723"/>
    </source>
</evidence>
<dbReference type="GO" id="GO:0004843">
    <property type="term" value="F:cysteine-type deubiquitinase activity"/>
    <property type="evidence" value="ECO:0007669"/>
    <property type="project" value="UniProtKB-EC"/>
</dbReference>
<name>A0AAV1XEC2_LUPLU</name>
<dbReference type="InterPro" id="IPR050164">
    <property type="entry name" value="Peptidase_C19"/>
</dbReference>
<organism evidence="16 17">
    <name type="scientific">Lupinus luteus</name>
    <name type="common">European yellow lupine</name>
    <dbReference type="NCBI Taxonomy" id="3873"/>
    <lineage>
        <taxon>Eukaryota</taxon>
        <taxon>Viridiplantae</taxon>
        <taxon>Streptophyta</taxon>
        <taxon>Embryophyta</taxon>
        <taxon>Tracheophyta</taxon>
        <taxon>Spermatophyta</taxon>
        <taxon>Magnoliopsida</taxon>
        <taxon>eudicotyledons</taxon>
        <taxon>Gunneridae</taxon>
        <taxon>Pentapetalae</taxon>
        <taxon>rosids</taxon>
        <taxon>fabids</taxon>
        <taxon>Fabales</taxon>
        <taxon>Fabaceae</taxon>
        <taxon>Papilionoideae</taxon>
        <taxon>50 kb inversion clade</taxon>
        <taxon>genistoids sensu lato</taxon>
        <taxon>core genistoids</taxon>
        <taxon>Genisteae</taxon>
        <taxon>Lupinus</taxon>
    </lineage>
</organism>
<evidence type="ECO:0000259" key="14">
    <source>
        <dbReference type="PROSITE" id="PS50235"/>
    </source>
</evidence>
<dbReference type="EMBL" id="CAXHTB010000014">
    <property type="protein sequence ID" value="CAL0319303.1"/>
    <property type="molecule type" value="Genomic_DNA"/>
</dbReference>
<keyword evidence="13" id="KW-0812">Transmembrane</keyword>
<dbReference type="EC" id="3.4.19.12" evidence="3"/>
<feature type="region of interest" description="Disordered" evidence="12">
    <location>
        <begin position="427"/>
        <end position="457"/>
    </location>
</feature>
<keyword evidence="17" id="KW-1185">Reference proteome</keyword>
<dbReference type="InterPro" id="IPR018200">
    <property type="entry name" value="USP_CS"/>
</dbReference>
<gene>
    <name evidence="16" type="ORF">LLUT_LOCUS20363</name>
</gene>
<comment type="catalytic activity">
    <reaction evidence="1">
        <text>Thiol-dependent hydrolysis of ester, thioester, amide, peptide and isopeptide bonds formed by the C-terminal Gly of ubiquitin (a 76-residue protein attached to proteins as an intracellular targeting signal).</text>
        <dbReference type="EC" id="3.4.19.12"/>
    </reaction>
</comment>
<evidence type="ECO:0000256" key="4">
    <source>
        <dbReference type="ARBA" id="ARBA00022670"/>
    </source>
</evidence>
<keyword evidence="8" id="KW-0378">Hydrolase</keyword>
<dbReference type="PROSITE" id="PS50235">
    <property type="entry name" value="USP_3"/>
    <property type="match status" value="1"/>
</dbReference>
<keyword evidence="7" id="KW-0833">Ubl conjugation pathway</keyword>